<sequence length="308" mass="34517">MNVFVWHVHGSWTTSFVQGPNRYLVPVLPERGPDGRGRAETYEWPPSVVEVTPEEAASARVDVVVLQRPQELESLAARWLGGRRPGHDLPAVYLEHNCPQGRIAEMRHPAADRPELRIVQVTHFNRLFWDTGCTPVRVIEHGVVDPGHLYEGDLPRAGAAINEPGRRGRVVGADLLPELSRTMPVDVFGIATDNDLPQWRLHQELARRRAYVHPYRWTSLGLALIEAMQIGLPVVALATTEVPEAVPPAAGFVSNNLETLHRGLRRLAADRALAREMGCAAREHALRRYGLARFLDDWQSLLEEVVDR</sequence>
<keyword evidence="3" id="KW-1185">Reference proteome</keyword>
<gene>
    <name evidence="2" type="ORF">JF922_11665</name>
</gene>
<evidence type="ECO:0000313" key="2">
    <source>
        <dbReference type="EMBL" id="MBJ7598725.1"/>
    </source>
</evidence>
<dbReference type="EMBL" id="JAEKNR010000123">
    <property type="protein sequence ID" value="MBJ7598725.1"/>
    <property type="molecule type" value="Genomic_DNA"/>
</dbReference>
<organism evidence="2 3">
    <name type="scientific">Candidatus Nephthysia bennettiae</name>
    <dbReference type="NCBI Taxonomy" id="3127016"/>
    <lineage>
        <taxon>Bacteria</taxon>
        <taxon>Bacillati</taxon>
        <taxon>Candidatus Dormiibacterota</taxon>
        <taxon>Candidatus Dormibacteria</taxon>
        <taxon>Candidatus Dormibacterales</taxon>
        <taxon>Candidatus Dormibacteraceae</taxon>
        <taxon>Candidatus Nephthysia</taxon>
    </lineage>
</organism>
<feature type="domain" description="Glycosyl transferase family 1" evidence="1">
    <location>
        <begin position="200"/>
        <end position="283"/>
    </location>
</feature>
<dbReference type="RefSeq" id="WP_338201931.1">
    <property type="nucleotide sequence ID" value="NZ_JAEKNR010000123.1"/>
</dbReference>
<dbReference type="Pfam" id="PF00534">
    <property type="entry name" value="Glycos_transf_1"/>
    <property type="match status" value="1"/>
</dbReference>
<evidence type="ECO:0000259" key="1">
    <source>
        <dbReference type="Pfam" id="PF00534"/>
    </source>
</evidence>
<dbReference type="Gene3D" id="3.40.50.2000">
    <property type="entry name" value="Glycogen Phosphorylase B"/>
    <property type="match status" value="1"/>
</dbReference>
<reference evidence="2" key="1">
    <citation type="submission" date="2020-10" db="EMBL/GenBank/DDBJ databases">
        <title>Ca. Dormibacterota MAGs.</title>
        <authorList>
            <person name="Montgomery K."/>
        </authorList>
    </citation>
    <scope>NUCLEOTIDE SEQUENCE [LARGE SCALE GENOMIC DNA]</scope>
    <source>
        <strain evidence="2">SC8812_S17_10</strain>
    </source>
</reference>
<evidence type="ECO:0000313" key="3">
    <source>
        <dbReference type="Proteomes" id="UP000612893"/>
    </source>
</evidence>
<dbReference type="Proteomes" id="UP000612893">
    <property type="component" value="Unassembled WGS sequence"/>
</dbReference>
<comment type="caution">
    <text evidence="2">The sequence shown here is derived from an EMBL/GenBank/DDBJ whole genome shotgun (WGS) entry which is preliminary data.</text>
</comment>
<proteinExistence type="predicted"/>
<dbReference type="SUPFAM" id="SSF53756">
    <property type="entry name" value="UDP-Glycosyltransferase/glycogen phosphorylase"/>
    <property type="match status" value="1"/>
</dbReference>
<dbReference type="PANTHER" id="PTHR45947">
    <property type="entry name" value="SULFOQUINOVOSYL TRANSFERASE SQD2"/>
    <property type="match status" value="1"/>
</dbReference>
<dbReference type="InterPro" id="IPR001296">
    <property type="entry name" value="Glyco_trans_1"/>
</dbReference>
<accession>A0A934KAN4</accession>
<dbReference type="GO" id="GO:0016757">
    <property type="term" value="F:glycosyltransferase activity"/>
    <property type="evidence" value="ECO:0007669"/>
    <property type="project" value="InterPro"/>
</dbReference>
<dbReference type="AlphaFoldDB" id="A0A934KAN4"/>
<protein>
    <submittedName>
        <fullName evidence="2">Glycosyltransferase family 4 protein</fullName>
    </submittedName>
</protein>
<name>A0A934KAN4_9BACT</name>
<dbReference type="PANTHER" id="PTHR45947:SF3">
    <property type="entry name" value="SULFOQUINOVOSYL TRANSFERASE SQD2"/>
    <property type="match status" value="1"/>
</dbReference>
<dbReference type="InterPro" id="IPR050194">
    <property type="entry name" value="Glycosyltransferase_grp1"/>
</dbReference>